<feature type="signal peptide" evidence="2">
    <location>
        <begin position="1"/>
        <end position="18"/>
    </location>
</feature>
<evidence type="ECO:0000313" key="5">
    <source>
        <dbReference type="Proteomes" id="UP000606274"/>
    </source>
</evidence>
<evidence type="ECO:0000313" key="4">
    <source>
        <dbReference type="EMBL" id="KAF7688606.1"/>
    </source>
</evidence>
<evidence type="ECO:0000259" key="3">
    <source>
        <dbReference type="PROSITE" id="PS50835"/>
    </source>
</evidence>
<dbReference type="InterPro" id="IPR013783">
    <property type="entry name" value="Ig-like_fold"/>
</dbReference>
<keyword evidence="1" id="KW-0812">Transmembrane</keyword>
<dbReference type="EMBL" id="JABFDY010000025">
    <property type="protein sequence ID" value="KAF7688606.1"/>
    <property type="molecule type" value="Genomic_DNA"/>
</dbReference>
<keyword evidence="1" id="KW-0472">Membrane</keyword>
<feature type="chain" id="PRO_5035733610" description="Ig-like domain-containing protein" evidence="2">
    <location>
        <begin position="19"/>
        <end position="244"/>
    </location>
</feature>
<evidence type="ECO:0000256" key="1">
    <source>
        <dbReference type="SAM" id="Phobius"/>
    </source>
</evidence>
<name>A0A8T0AC25_SILME</name>
<evidence type="ECO:0000256" key="2">
    <source>
        <dbReference type="SAM" id="SignalP"/>
    </source>
</evidence>
<comment type="caution">
    <text evidence="4">The sequence shown here is derived from an EMBL/GenBank/DDBJ whole genome shotgun (WGS) entry which is preliminary data.</text>
</comment>
<accession>A0A8T0AC25</accession>
<dbReference type="OrthoDB" id="9898017at2759"/>
<dbReference type="Proteomes" id="UP000606274">
    <property type="component" value="Unassembled WGS sequence"/>
</dbReference>
<feature type="domain" description="Ig-like" evidence="3">
    <location>
        <begin position="14"/>
        <end position="137"/>
    </location>
</feature>
<dbReference type="InterPro" id="IPR007110">
    <property type="entry name" value="Ig-like_dom"/>
</dbReference>
<reference evidence="4" key="1">
    <citation type="submission" date="2020-08" db="EMBL/GenBank/DDBJ databases">
        <title>Chromosome-level assembly of Southern catfish (Silurus meridionalis) provides insights into visual adaptation to the nocturnal and benthic lifestyles.</title>
        <authorList>
            <person name="Zhang Y."/>
            <person name="Wang D."/>
            <person name="Peng Z."/>
        </authorList>
    </citation>
    <scope>NUCLEOTIDE SEQUENCE</scope>
    <source>
        <strain evidence="4">SWU-2019-XX</strain>
        <tissue evidence="4">Muscle</tissue>
    </source>
</reference>
<dbReference type="SUPFAM" id="SSF48726">
    <property type="entry name" value="Immunoglobulin"/>
    <property type="match status" value="1"/>
</dbReference>
<keyword evidence="5" id="KW-1185">Reference proteome</keyword>
<dbReference type="Gene3D" id="2.60.40.10">
    <property type="entry name" value="Immunoglobulins"/>
    <property type="match status" value="1"/>
</dbReference>
<protein>
    <recommendedName>
        <fullName evidence="3">Ig-like domain-containing protein</fullName>
    </recommendedName>
</protein>
<organism evidence="4 5">
    <name type="scientific">Silurus meridionalis</name>
    <name type="common">Southern catfish</name>
    <name type="synonym">Silurus soldatovi meridionalis</name>
    <dbReference type="NCBI Taxonomy" id="175797"/>
    <lineage>
        <taxon>Eukaryota</taxon>
        <taxon>Metazoa</taxon>
        <taxon>Chordata</taxon>
        <taxon>Craniata</taxon>
        <taxon>Vertebrata</taxon>
        <taxon>Euteleostomi</taxon>
        <taxon>Actinopterygii</taxon>
        <taxon>Neopterygii</taxon>
        <taxon>Teleostei</taxon>
        <taxon>Ostariophysi</taxon>
        <taxon>Siluriformes</taxon>
        <taxon>Siluridae</taxon>
        <taxon>Silurus</taxon>
    </lineage>
</organism>
<sequence>MFVFQAVWIFLFLPTYSGENLCHSELLIHSNITAELQSDILLPCNFHPTLLGSDKTADIAVVWTQKNTTTHSLLEIFLWGEVRFWDYKSGRIKTFPKLSESGNFSIVLQKVQLYDLSLYRCELFNGFNCSIAYQEINLYQCSTQSHQSIWIIVGAFTGGIVLLVVLATCWFHAKRRQKITPVEIDYENVAGAHSDRGRASIENPIYDTSSQSKSNACVRQSEEGLSSDIPVYATVKKVKKVNRT</sequence>
<gene>
    <name evidence="4" type="ORF">HF521_013413</name>
</gene>
<dbReference type="PROSITE" id="PS50835">
    <property type="entry name" value="IG_LIKE"/>
    <property type="match status" value="1"/>
</dbReference>
<dbReference type="InterPro" id="IPR036179">
    <property type="entry name" value="Ig-like_dom_sf"/>
</dbReference>
<keyword evidence="2" id="KW-0732">Signal</keyword>
<keyword evidence="1" id="KW-1133">Transmembrane helix</keyword>
<dbReference type="AlphaFoldDB" id="A0A8T0AC25"/>
<feature type="transmembrane region" description="Helical" evidence="1">
    <location>
        <begin position="149"/>
        <end position="171"/>
    </location>
</feature>
<proteinExistence type="predicted"/>